<reference evidence="3 4" key="1">
    <citation type="journal article" date="2024" name="Science">
        <title>Giant polyketide synthase enzymes in the biosynthesis of giant marine polyether toxins.</title>
        <authorList>
            <person name="Fallon T.R."/>
            <person name="Shende V.V."/>
            <person name="Wierzbicki I.H."/>
            <person name="Pendleton A.L."/>
            <person name="Watervoot N.F."/>
            <person name="Auber R.P."/>
            <person name="Gonzalez D.J."/>
            <person name="Wisecaver J.H."/>
            <person name="Moore B.S."/>
        </authorList>
    </citation>
    <scope>NUCLEOTIDE SEQUENCE [LARGE SCALE GENOMIC DNA]</scope>
    <source>
        <strain evidence="3 4">12B1</strain>
    </source>
</reference>
<organism evidence="3 4">
    <name type="scientific">Prymnesium parvum</name>
    <name type="common">Toxic golden alga</name>
    <dbReference type="NCBI Taxonomy" id="97485"/>
    <lineage>
        <taxon>Eukaryota</taxon>
        <taxon>Haptista</taxon>
        <taxon>Haptophyta</taxon>
        <taxon>Prymnesiophyceae</taxon>
        <taxon>Prymnesiales</taxon>
        <taxon>Prymnesiaceae</taxon>
        <taxon>Prymnesium</taxon>
    </lineage>
</organism>
<feature type="domain" description="Glycosyltransferase 2-like" evidence="2">
    <location>
        <begin position="30"/>
        <end position="196"/>
    </location>
</feature>
<dbReference type="AlphaFoldDB" id="A0AB34JGG0"/>
<gene>
    <name evidence="3" type="ORF">AB1Y20_022132</name>
</gene>
<evidence type="ECO:0000313" key="4">
    <source>
        <dbReference type="Proteomes" id="UP001515480"/>
    </source>
</evidence>
<proteinExistence type="predicted"/>
<name>A0AB34JGG0_PRYPA</name>
<feature type="compositionally biased region" description="Basic and acidic residues" evidence="1">
    <location>
        <begin position="1"/>
        <end position="15"/>
    </location>
</feature>
<evidence type="ECO:0000313" key="3">
    <source>
        <dbReference type="EMBL" id="KAL1520556.1"/>
    </source>
</evidence>
<dbReference type="GO" id="GO:0016758">
    <property type="term" value="F:hexosyltransferase activity"/>
    <property type="evidence" value="ECO:0007669"/>
    <property type="project" value="UniProtKB-ARBA"/>
</dbReference>
<protein>
    <recommendedName>
        <fullName evidence="2">Glycosyltransferase 2-like domain-containing protein</fullName>
    </recommendedName>
</protein>
<dbReference type="Proteomes" id="UP001515480">
    <property type="component" value="Unassembled WGS sequence"/>
</dbReference>
<keyword evidence="4" id="KW-1185">Reference proteome</keyword>
<evidence type="ECO:0000256" key="1">
    <source>
        <dbReference type="SAM" id="MobiDB-lite"/>
    </source>
</evidence>
<dbReference type="InterPro" id="IPR001173">
    <property type="entry name" value="Glyco_trans_2-like"/>
</dbReference>
<feature type="region of interest" description="Disordered" evidence="1">
    <location>
        <begin position="1"/>
        <end position="23"/>
    </location>
</feature>
<dbReference type="PANTHER" id="PTHR22916">
    <property type="entry name" value="GLYCOSYLTRANSFERASE"/>
    <property type="match status" value="1"/>
</dbReference>
<sequence length="365" mass="40567">MEPEEARQLEPEGRPCSDSGPPDGSVPLVSVILPVHNGEAWLDECLHALLAQTFLSRHERWSLELSAFDDGSSDGSWPKLTAWAAPLHAHGIRTRLGRSGAARGGGCGYAKNRAVRQSRGAWLCFQDVDDVMLPSRVATQLDAARDRPSALLGARVRREPPESTPRYIRWANAMSDDELVLHRFRECTLLMPTWFIGREAFDAVGGFREEPCEDLLFLQAHVARGGALHRAGGEEPLVVYRYHEHAATHGIARRTIFRHRAEAIERSVLGGWPRFTIWGAGRDGRDFFKCLSGASRARVVAFCDVDPKKIGTEYVYEQYRVPVVHFSAAEPPFVTCVALDRTGGAFEKNLASLGLTEGVDYYHFC</sequence>
<dbReference type="InterPro" id="IPR029044">
    <property type="entry name" value="Nucleotide-diphossugar_trans"/>
</dbReference>
<dbReference type="EMBL" id="JBGBPQ010000008">
    <property type="protein sequence ID" value="KAL1520556.1"/>
    <property type="molecule type" value="Genomic_DNA"/>
</dbReference>
<comment type="caution">
    <text evidence="3">The sequence shown here is derived from an EMBL/GenBank/DDBJ whole genome shotgun (WGS) entry which is preliminary data.</text>
</comment>
<dbReference type="Pfam" id="PF00535">
    <property type="entry name" value="Glycos_transf_2"/>
    <property type="match status" value="1"/>
</dbReference>
<accession>A0AB34JGG0</accession>
<dbReference type="SUPFAM" id="SSF53448">
    <property type="entry name" value="Nucleotide-diphospho-sugar transferases"/>
    <property type="match status" value="1"/>
</dbReference>
<evidence type="ECO:0000259" key="2">
    <source>
        <dbReference type="Pfam" id="PF00535"/>
    </source>
</evidence>
<dbReference type="Gene3D" id="3.90.550.10">
    <property type="entry name" value="Spore Coat Polysaccharide Biosynthesis Protein SpsA, Chain A"/>
    <property type="match status" value="1"/>
</dbReference>
<dbReference type="PANTHER" id="PTHR22916:SF3">
    <property type="entry name" value="UDP-GLCNAC:BETAGAL BETA-1,3-N-ACETYLGLUCOSAMINYLTRANSFERASE-LIKE PROTEIN 1"/>
    <property type="match status" value="1"/>
</dbReference>